<protein>
    <recommendedName>
        <fullName evidence="4">S-protein homolog</fullName>
    </recommendedName>
</protein>
<proteinExistence type="predicted"/>
<feature type="chain" id="PRO_5040807710" description="S-protein homolog" evidence="1">
    <location>
        <begin position="20"/>
        <end position="119"/>
    </location>
</feature>
<evidence type="ECO:0008006" key="4">
    <source>
        <dbReference type="Google" id="ProtNLM"/>
    </source>
</evidence>
<feature type="signal peptide" evidence="1">
    <location>
        <begin position="1"/>
        <end position="19"/>
    </location>
</feature>
<sequence length="119" mass="13358">MVVGVTISFGLLIVPVCVFRSKDSVGWEADLLHPYLEKLCGKDGIECQSKPPVLLVIKCWQFHPEGQIRLWSFTTNGPYSRSCEIEMPTCGYKPHREDWSVELYDAALADPGCNADLQL</sequence>
<dbReference type="Proteomes" id="UP001163046">
    <property type="component" value="Unassembled WGS sequence"/>
</dbReference>
<dbReference type="EMBL" id="MU827303">
    <property type="protein sequence ID" value="KAJ7365460.1"/>
    <property type="molecule type" value="Genomic_DNA"/>
</dbReference>
<keyword evidence="3" id="KW-1185">Reference proteome</keyword>
<accession>A0A9X0CMC9</accession>
<reference evidence="2" key="1">
    <citation type="submission" date="2023-01" db="EMBL/GenBank/DDBJ databases">
        <title>Genome assembly of the deep-sea coral Lophelia pertusa.</title>
        <authorList>
            <person name="Herrera S."/>
            <person name="Cordes E."/>
        </authorList>
    </citation>
    <scope>NUCLEOTIDE SEQUENCE</scope>
    <source>
        <strain evidence="2">USNM1676648</strain>
        <tissue evidence="2">Polyp</tissue>
    </source>
</reference>
<evidence type="ECO:0000313" key="3">
    <source>
        <dbReference type="Proteomes" id="UP001163046"/>
    </source>
</evidence>
<gene>
    <name evidence="2" type="ORF">OS493_005568</name>
</gene>
<organism evidence="2 3">
    <name type="scientific">Desmophyllum pertusum</name>
    <dbReference type="NCBI Taxonomy" id="174260"/>
    <lineage>
        <taxon>Eukaryota</taxon>
        <taxon>Metazoa</taxon>
        <taxon>Cnidaria</taxon>
        <taxon>Anthozoa</taxon>
        <taxon>Hexacorallia</taxon>
        <taxon>Scleractinia</taxon>
        <taxon>Caryophylliina</taxon>
        <taxon>Caryophylliidae</taxon>
        <taxon>Desmophyllum</taxon>
    </lineage>
</organism>
<evidence type="ECO:0000313" key="2">
    <source>
        <dbReference type="EMBL" id="KAJ7365460.1"/>
    </source>
</evidence>
<comment type="caution">
    <text evidence="2">The sequence shown here is derived from an EMBL/GenBank/DDBJ whole genome shotgun (WGS) entry which is preliminary data.</text>
</comment>
<keyword evidence="1" id="KW-0732">Signal</keyword>
<name>A0A9X0CMC9_9CNID</name>
<evidence type="ECO:0000256" key="1">
    <source>
        <dbReference type="SAM" id="SignalP"/>
    </source>
</evidence>
<dbReference type="AlphaFoldDB" id="A0A9X0CMC9"/>